<feature type="compositionally biased region" description="Low complexity" evidence="1">
    <location>
        <begin position="112"/>
        <end position="133"/>
    </location>
</feature>
<feature type="compositionally biased region" description="Low complexity" evidence="1">
    <location>
        <begin position="65"/>
        <end position="105"/>
    </location>
</feature>
<sequence>MNQHEEFKEKPLIDPVTGQPTPLPNDPAPVRSGRSSWPLVIILLAGLVIALIAWLPAELSRDTTDTATPPATADQSTTGQTVTPPATDTTTTPPADTTTAPSGGTMTAPESTPQQGTTPPATDGTATQPAPAQ</sequence>
<name>A0A7Y6ULV1_9HYPH</name>
<accession>A0A7Y6ULV1</accession>
<feature type="region of interest" description="Disordered" evidence="1">
    <location>
        <begin position="1"/>
        <end position="33"/>
    </location>
</feature>
<dbReference type="AlphaFoldDB" id="A0A7Y6ULV1"/>
<keyword evidence="2" id="KW-0472">Membrane</keyword>
<keyword evidence="4" id="KW-1185">Reference proteome</keyword>
<feature type="transmembrane region" description="Helical" evidence="2">
    <location>
        <begin position="36"/>
        <end position="55"/>
    </location>
</feature>
<evidence type="ECO:0000256" key="1">
    <source>
        <dbReference type="SAM" id="MobiDB-lite"/>
    </source>
</evidence>
<dbReference type="RefSeq" id="WP_176351594.1">
    <property type="nucleotide sequence ID" value="NZ_JABWDU010000001.1"/>
</dbReference>
<protein>
    <submittedName>
        <fullName evidence="3">Uncharacterized protein</fullName>
    </submittedName>
</protein>
<evidence type="ECO:0000313" key="3">
    <source>
        <dbReference type="EMBL" id="NVD37878.1"/>
    </source>
</evidence>
<evidence type="ECO:0000313" key="4">
    <source>
        <dbReference type="Proteomes" id="UP000520198"/>
    </source>
</evidence>
<feature type="compositionally biased region" description="Basic and acidic residues" evidence="1">
    <location>
        <begin position="1"/>
        <end position="12"/>
    </location>
</feature>
<keyword evidence="2" id="KW-1133">Transmembrane helix</keyword>
<evidence type="ECO:0000256" key="2">
    <source>
        <dbReference type="SAM" id="Phobius"/>
    </source>
</evidence>
<reference evidence="3 4" key="1">
    <citation type="submission" date="2020-06" db="EMBL/GenBank/DDBJ databases">
        <authorList>
            <person name="Grouzdev D.S."/>
        </authorList>
    </citation>
    <scope>NUCLEOTIDE SEQUENCE [LARGE SCALE GENOMIC DNA]</scope>
    <source>
        <strain evidence="3 4">HO-A22</strain>
    </source>
</reference>
<organism evidence="3 4">
    <name type="scientific">Ensifer oleiphilus</name>
    <dbReference type="NCBI Taxonomy" id="2742698"/>
    <lineage>
        <taxon>Bacteria</taxon>
        <taxon>Pseudomonadati</taxon>
        <taxon>Pseudomonadota</taxon>
        <taxon>Alphaproteobacteria</taxon>
        <taxon>Hyphomicrobiales</taxon>
        <taxon>Rhizobiaceae</taxon>
        <taxon>Sinorhizobium/Ensifer group</taxon>
        <taxon>Ensifer</taxon>
    </lineage>
</organism>
<dbReference type="Proteomes" id="UP000520198">
    <property type="component" value="Unassembled WGS sequence"/>
</dbReference>
<dbReference type="EMBL" id="JABWDU010000001">
    <property type="protein sequence ID" value="NVD37878.1"/>
    <property type="molecule type" value="Genomic_DNA"/>
</dbReference>
<feature type="region of interest" description="Disordered" evidence="1">
    <location>
        <begin position="61"/>
        <end position="133"/>
    </location>
</feature>
<comment type="caution">
    <text evidence="3">The sequence shown here is derived from an EMBL/GenBank/DDBJ whole genome shotgun (WGS) entry which is preliminary data.</text>
</comment>
<proteinExistence type="predicted"/>
<gene>
    <name evidence="3" type="ORF">HT585_03350</name>
</gene>
<keyword evidence="2" id="KW-0812">Transmembrane</keyword>